<protein>
    <submittedName>
        <fullName evidence="1">Uncharacterized protein</fullName>
    </submittedName>
</protein>
<keyword evidence="2" id="KW-1185">Reference proteome</keyword>
<gene>
    <name evidence="1" type="ORF">GCWU000182_000845</name>
</gene>
<proteinExistence type="predicted"/>
<dbReference type="HOGENOM" id="CLU_3075574_0_0_9"/>
<evidence type="ECO:0000313" key="1">
    <source>
        <dbReference type="EMBL" id="ESK65780.1"/>
    </source>
</evidence>
<sequence>MWSCLEKKMNKVGFFDYIFQYCNTSVAKANFHERMQRIIIINIKKKQEDEGG</sequence>
<accession>W1Q3K3</accession>
<dbReference type="Proteomes" id="UP000019050">
    <property type="component" value="Unassembled WGS sequence"/>
</dbReference>
<dbReference type="AlphaFoldDB" id="W1Q3K3"/>
<name>W1Q3K3_ABIDE</name>
<dbReference type="EMBL" id="ACIN03000005">
    <property type="protein sequence ID" value="ESK65780.1"/>
    <property type="molecule type" value="Genomic_DNA"/>
</dbReference>
<reference evidence="1" key="1">
    <citation type="submission" date="2013-06" db="EMBL/GenBank/DDBJ databases">
        <authorList>
            <person name="Weinstock G."/>
            <person name="Sodergren E."/>
            <person name="Clifton S."/>
            <person name="Fulton L."/>
            <person name="Fulton B."/>
            <person name="Courtney L."/>
            <person name="Fronick C."/>
            <person name="Harrison M."/>
            <person name="Strong C."/>
            <person name="Farmer C."/>
            <person name="Delahaunty K."/>
            <person name="Markovic C."/>
            <person name="Hall O."/>
            <person name="Minx P."/>
            <person name="Tomlinson C."/>
            <person name="Mitreva M."/>
            <person name="Nelson J."/>
            <person name="Hou S."/>
            <person name="Wollam A."/>
            <person name="Pepin K.H."/>
            <person name="Johnson M."/>
            <person name="Bhonagiri V."/>
            <person name="Nash W.E."/>
            <person name="Warren W."/>
            <person name="Chinwalla A."/>
            <person name="Mardis E.R."/>
            <person name="Wilson R.K."/>
        </authorList>
    </citation>
    <scope>NUCLEOTIDE SEQUENCE [LARGE SCALE GENOMIC DNA]</scope>
    <source>
        <strain evidence="1">ATCC 49176</strain>
    </source>
</reference>
<organism evidence="1 2">
    <name type="scientific">Abiotrophia defectiva ATCC 49176</name>
    <dbReference type="NCBI Taxonomy" id="592010"/>
    <lineage>
        <taxon>Bacteria</taxon>
        <taxon>Bacillati</taxon>
        <taxon>Bacillota</taxon>
        <taxon>Bacilli</taxon>
        <taxon>Lactobacillales</taxon>
        <taxon>Aerococcaceae</taxon>
        <taxon>Abiotrophia</taxon>
    </lineage>
</organism>
<evidence type="ECO:0000313" key="2">
    <source>
        <dbReference type="Proteomes" id="UP000019050"/>
    </source>
</evidence>
<comment type="caution">
    <text evidence="1">The sequence shown here is derived from an EMBL/GenBank/DDBJ whole genome shotgun (WGS) entry which is preliminary data.</text>
</comment>